<evidence type="ECO:0000256" key="6">
    <source>
        <dbReference type="ARBA" id="ARBA00022989"/>
    </source>
</evidence>
<feature type="transmembrane region" description="Helical" evidence="8">
    <location>
        <begin position="94"/>
        <end position="112"/>
    </location>
</feature>
<feature type="transmembrane region" description="Helical" evidence="8">
    <location>
        <begin position="169"/>
        <end position="192"/>
    </location>
</feature>
<evidence type="ECO:0000313" key="11">
    <source>
        <dbReference type="Proteomes" id="UP000001660"/>
    </source>
</evidence>
<evidence type="ECO:0000259" key="9">
    <source>
        <dbReference type="Pfam" id="PF11984"/>
    </source>
</evidence>
<feature type="transmembrane region" description="Helical" evidence="8">
    <location>
        <begin position="213"/>
        <end position="236"/>
    </location>
</feature>
<dbReference type="Pfam" id="PF09721">
    <property type="entry name" value="Exosortase_EpsH"/>
    <property type="match status" value="1"/>
</dbReference>
<dbReference type="NCBIfam" id="TIGR04178">
    <property type="entry name" value="exo_archaeo"/>
    <property type="match status" value="1"/>
</dbReference>
<dbReference type="EMBL" id="FP929003">
    <property type="protein sequence ID" value="CBK43486.1"/>
    <property type="molecule type" value="Genomic_DNA"/>
</dbReference>
<dbReference type="Proteomes" id="UP000001660">
    <property type="component" value="Chromosome"/>
</dbReference>
<keyword evidence="2" id="KW-1003">Cell membrane</keyword>
<feature type="transmembrane region" description="Helical" evidence="8">
    <location>
        <begin position="34"/>
        <end position="53"/>
    </location>
</feature>
<reference evidence="10 11" key="1">
    <citation type="journal article" date="2010" name="Proc. Natl. Acad. Sci. U.S.A.">
        <title>A Nitrospira metagenome illuminates the physiology and evolution of globally important nitrite-oxidizing bacteria.</title>
        <authorList>
            <person name="Lucker S."/>
            <person name="Wagner M."/>
            <person name="Maixner F."/>
            <person name="Pelletier E."/>
            <person name="Koch H."/>
            <person name="Vacherie B."/>
            <person name="Rattei T."/>
            <person name="Sinninghe Damste J."/>
            <person name="Spieck E."/>
            <person name="Le Paslier D."/>
            <person name="Daims H."/>
        </authorList>
    </citation>
    <scope>NUCLEOTIDE SEQUENCE [LARGE SCALE GENOMIC DNA]</scope>
</reference>
<evidence type="ECO:0000256" key="7">
    <source>
        <dbReference type="ARBA" id="ARBA00023136"/>
    </source>
</evidence>
<dbReference type="AlphaFoldDB" id="D8PJB2"/>
<proteinExistence type="predicted"/>
<feature type="transmembrane region" description="Helical" evidence="8">
    <location>
        <begin position="65"/>
        <end position="82"/>
    </location>
</feature>
<dbReference type="STRING" id="330214.NIDE3811"/>
<comment type="subcellular location">
    <subcellularLocation>
        <location evidence="1">Cell membrane</location>
        <topology evidence="1">Multi-pass membrane protein</topology>
    </subcellularLocation>
</comment>
<dbReference type="GO" id="GO:0008233">
    <property type="term" value="F:peptidase activity"/>
    <property type="evidence" value="ECO:0007669"/>
    <property type="project" value="UniProtKB-KW"/>
</dbReference>
<evidence type="ECO:0000313" key="10">
    <source>
        <dbReference type="EMBL" id="CBK43486.1"/>
    </source>
</evidence>
<dbReference type="NCBIfam" id="NF038142">
    <property type="entry name" value="exosort_XrtW"/>
    <property type="match status" value="1"/>
</dbReference>
<sequence>MENSLVNTPESVGAPESLRPFARAKARLFGDDPFLLRTIGLCVLLVLLCAPIFGDLWNLWWNRYGFSHGFLVPLVSLYLVWLRWPTLRQIPVEPAFVPGLLWLVVATVLLLASEVAGVLTTGSLALILVLAGLVLLLCGYAYLKALAFPLAYLVFMTPVLDGLTEPLVWPFQLLTANMSVAVLQALGIPVLLENSTSIILPTVTLEVVRECSGAGLLIAVLAIGLPLASLTLQAWWSRITLVLSSVVIAIVANWVRVAVMGIYAQAGGKDLHGPYHILQGLFVDWVAFVFLFVGAWLLGRMEHDAPPTALHGDGKGSFWGPVSHGPASNRAWWMACAMLAVATVALYAVDGGTTELKKELATFPTVIGDWVIDHQPNDESLVGLPDADESLARTYRAPDGRRVNLYVAYTKTQRQGKELVGMETAPLHEKANATVLRVGEGSVPANRTFLDKSRRPVPVTFWYHINGTSYADRNLAKLATIKQAVLRGRTDGALVLVSADLRSGGSEEPWKAQEEFSAAVFPLIQEYLP</sequence>
<feature type="domain" description="Methanolan biosynthesis EpsI" evidence="9">
    <location>
        <begin position="334"/>
        <end position="527"/>
    </location>
</feature>
<gene>
    <name evidence="10" type="ORF">NIDE3811</name>
</gene>
<dbReference type="OrthoDB" id="9797363at2"/>
<dbReference type="KEGG" id="nde:NIDE3811"/>
<feature type="transmembrane region" description="Helical" evidence="8">
    <location>
        <begin position="118"/>
        <end position="138"/>
    </location>
</feature>
<dbReference type="NCBIfam" id="TIGR02914">
    <property type="entry name" value="EpsI_fam"/>
    <property type="match status" value="1"/>
</dbReference>
<dbReference type="InterPro" id="IPR013426">
    <property type="entry name" value="EpsH-like"/>
</dbReference>
<organism evidence="10 11">
    <name type="scientific">Nitrospira defluvii</name>
    <dbReference type="NCBI Taxonomy" id="330214"/>
    <lineage>
        <taxon>Bacteria</taxon>
        <taxon>Pseudomonadati</taxon>
        <taxon>Nitrospirota</taxon>
        <taxon>Nitrospiria</taxon>
        <taxon>Nitrospirales</taxon>
        <taxon>Nitrospiraceae</taxon>
        <taxon>Nitrospira</taxon>
    </lineage>
</organism>
<keyword evidence="11" id="KW-1185">Reference proteome</keyword>
<dbReference type="NCBIfam" id="TIGR02602">
    <property type="entry name" value="8TM_EpsH"/>
    <property type="match status" value="1"/>
</dbReference>
<evidence type="ECO:0000256" key="5">
    <source>
        <dbReference type="ARBA" id="ARBA00022801"/>
    </source>
</evidence>
<dbReference type="InterPro" id="IPR026392">
    <property type="entry name" value="Exo/Archaeosortase_dom"/>
</dbReference>
<evidence type="ECO:0000256" key="1">
    <source>
        <dbReference type="ARBA" id="ARBA00004651"/>
    </source>
</evidence>
<evidence type="ECO:0000256" key="2">
    <source>
        <dbReference type="ARBA" id="ARBA00022475"/>
    </source>
</evidence>
<feature type="transmembrane region" description="Helical" evidence="8">
    <location>
        <begin position="275"/>
        <end position="298"/>
    </location>
</feature>
<dbReference type="InterPro" id="IPR019127">
    <property type="entry name" value="Exosortase"/>
</dbReference>
<keyword evidence="7 8" id="KW-0472">Membrane</keyword>
<evidence type="ECO:0000256" key="3">
    <source>
        <dbReference type="ARBA" id="ARBA00022670"/>
    </source>
</evidence>
<feature type="transmembrane region" description="Helical" evidence="8">
    <location>
        <begin position="242"/>
        <end position="263"/>
    </location>
</feature>
<dbReference type="GO" id="GO:0005886">
    <property type="term" value="C:plasma membrane"/>
    <property type="evidence" value="ECO:0007669"/>
    <property type="project" value="UniProtKB-SubCell"/>
</dbReference>
<dbReference type="eggNOG" id="COG1269">
    <property type="taxonomic scope" value="Bacteria"/>
</dbReference>
<dbReference type="HOGENOM" id="CLU_514544_0_0_0"/>
<keyword evidence="4 8" id="KW-0812">Transmembrane</keyword>
<feature type="transmembrane region" description="Helical" evidence="8">
    <location>
        <begin position="331"/>
        <end position="349"/>
    </location>
</feature>
<keyword evidence="6 8" id="KW-1133">Transmembrane helix</keyword>
<accession>D8PJB2</accession>
<evidence type="ECO:0000256" key="4">
    <source>
        <dbReference type="ARBA" id="ARBA00022692"/>
    </source>
</evidence>
<keyword evidence="5" id="KW-0378">Hydrolase</keyword>
<protein>
    <recommendedName>
        <fullName evidence="9">Methanolan biosynthesis EpsI domain-containing protein</fullName>
    </recommendedName>
</protein>
<evidence type="ECO:0000256" key="8">
    <source>
        <dbReference type="SAM" id="Phobius"/>
    </source>
</evidence>
<dbReference type="GO" id="GO:0006508">
    <property type="term" value="P:proteolysis"/>
    <property type="evidence" value="ECO:0007669"/>
    <property type="project" value="UniProtKB-KW"/>
</dbReference>
<name>D8PJB2_9BACT</name>
<dbReference type="InterPro" id="IPR014263">
    <property type="entry name" value="Methanolan_biosynth_EpsI"/>
</dbReference>
<dbReference type="Pfam" id="PF11984">
    <property type="entry name" value="DUF3485"/>
    <property type="match status" value="1"/>
</dbReference>
<keyword evidence="3" id="KW-0645">Protease</keyword>